<dbReference type="Proteomes" id="UP001287356">
    <property type="component" value="Unassembled WGS sequence"/>
</dbReference>
<comment type="caution">
    <text evidence="1">The sequence shown here is derived from an EMBL/GenBank/DDBJ whole genome shotgun (WGS) entry which is preliminary data.</text>
</comment>
<organism evidence="1 2">
    <name type="scientific">Lasiosphaeria ovina</name>
    <dbReference type="NCBI Taxonomy" id="92902"/>
    <lineage>
        <taxon>Eukaryota</taxon>
        <taxon>Fungi</taxon>
        <taxon>Dikarya</taxon>
        <taxon>Ascomycota</taxon>
        <taxon>Pezizomycotina</taxon>
        <taxon>Sordariomycetes</taxon>
        <taxon>Sordariomycetidae</taxon>
        <taxon>Sordariales</taxon>
        <taxon>Lasiosphaeriaceae</taxon>
        <taxon>Lasiosphaeria</taxon>
    </lineage>
</organism>
<dbReference type="EMBL" id="JAULSN010000001">
    <property type="protein sequence ID" value="KAK3384496.1"/>
    <property type="molecule type" value="Genomic_DNA"/>
</dbReference>
<evidence type="ECO:0000313" key="2">
    <source>
        <dbReference type="Proteomes" id="UP001287356"/>
    </source>
</evidence>
<accession>A0AAE0NMX2</accession>
<evidence type="ECO:0000313" key="1">
    <source>
        <dbReference type="EMBL" id="KAK3384496.1"/>
    </source>
</evidence>
<keyword evidence="2" id="KW-1185">Reference proteome</keyword>
<proteinExistence type="predicted"/>
<gene>
    <name evidence="1" type="ORF">B0T24DRAFT_689629</name>
</gene>
<reference evidence="1" key="1">
    <citation type="journal article" date="2023" name="Mol. Phylogenet. Evol.">
        <title>Genome-scale phylogeny and comparative genomics of the fungal order Sordariales.</title>
        <authorList>
            <person name="Hensen N."/>
            <person name="Bonometti L."/>
            <person name="Westerberg I."/>
            <person name="Brannstrom I.O."/>
            <person name="Guillou S."/>
            <person name="Cros-Aarteil S."/>
            <person name="Calhoun S."/>
            <person name="Haridas S."/>
            <person name="Kuo A."/>
            <person name="Mondo S."/>
            <person name="Pangilinan J."/>
            <person name="Riley R."/>
            <person name="LaButti K."/>
            <person name="Andreopoulos B."/>
            <person name="Lipzen A."/>
            <person name="Chen C."/>
            <person name="Yan M."/>
            <person name="Daum C."/>
            <person name="Ng V."/>
            <person name="Clum A."/>
            <person name="Steindorff A."/>
            <person name="Ohm R.A."/>
            <person name="Martin F."/>
            <person name="Silar P."/>
            <person name="Natvig D.O."/>
            <person name="Lalanne C."/>
            <person name="Gautier V."/>
            <person name="Ament-Velasquez S.L."/>
            <person name="Kruys A."/>
            <person name="Hutchinson M.I."/>
            <person name="Powell A.J."/>
            <person name="Barry K."/>
            <person name="Miller A.N."/>
            <person name="Grigoriev I.V."/>
            <person name="Debuchy R."/>
            <person name="Gladieux P."/>
            <person name="Hiltunen Thoren M."/>
            <person name="Johannesson H."/>
        </authorList>
    </citation>
    <scope>NUCLEOTIDE SEQUENCE</scope>
    <source>
        <strain evidence="1">CBS 958.72</strain>
    </source>
</reference>
<sequence>MPDSPIFKKRRLPFRRTAIPSEARGKPRTRWFIQYKRAFGGTQRHFDERSWEPYDLVWAEKCVTHVPAPDGKDYAGDLHRWCTWKYHFERVRVRRGVKGEINGVDDDGLALWAGGIKQAGITDFFQPTARVGLEENGKESSGTLDGGLTIQTPIGLGLGLPLTSQVSGPPRPDRKITAFYSHIKKRQGVGKKAETDWTWVDASAGEHRA</sequence>
<name>A0AAE0NMX2_9PEZI</name>
<reference evidence="1" key="2">
    <citation type="submission" date="2023-06" db="EMBL/GenBank/DDBJ databases">
        <authorList>
            <consortium name="Lawrence Berkeley National Laboratory"/>
            <person name="Haridas S."/>
            <person name="Hensen N."/>
            <person name="Bonometti L."/>
            <person name="Westerberg I."/>
            <person name="Brannstrom I.O."/>
            <person name="Guillou S."/>
            <person name="Cros-Aarteil S."/>
            <person name="Calhoun S."/>
            <person name="Kuo A."/>
            <person name="Mondo S."/>
            <person name="Pangilinan J."/>
            <person name="Riley R."/>
            <person name="Labutti K."/>
            <person name="Andreopoulos B."/>
            <person name="Lipzen A."/>
            <person name="Chen C."/>
            <person name="Yanf M."/>
            <person name="Daum C."/>
            <person name="Ng V."/>
            <person name="Clum A."/>
            <person name="Steindorff A."/>
            <person name="Ohm R."/>
            <person name="Martin F."/>
            <person name="Silar P."/>
            <person name="Natvig D."/>
            <person name="Lalanne C."/>
            <person name="Gautier V."/>
            <person name="Ament-Velasquez S.L."/>
            <person name="Kruys A."/>
            <person name="Hutchinson M.I."/>
            <person name="Powell A.J."/>
            <person name="Barry K."/>
            <person name="Miller A.N."/>
            <person name="Grigoriev I.V."/>
            <person name="Debuchy R."/>
            <person name="Gladieux P."/>
            <person name="Thoren M.H."/>
            <person name="Johannesson H."/>
        </authorList>
    </citation>
    <scope>NUCLEOTIDE SEQUENCE</scope>
    <source>
        <strain evidence="1">CBS 958.72</strain>
    </source>
</reference>
<protein>
    <submittedName>
        <fullName evidence="1">Uncharacterized protein</fullName>
    </submittedName>
</protein>
<dbReference type="AlphaFoldDB" id="A0AAE0NMX2"/>